<feature type="compositionally biased region" description="Polar residues" evidence="2">
    <location>
        <begin position="238"/>
        <end position="249"/>
    </location>
</feature>
<dbReference type="InterPro" id="IPR013087">
    <property type="entry name" value="Znf_C2H2_type"/>
</dbReference>
<name>A0A420HUP9_9PEZI</name>
<accession>A0A420HUP9</accession>
<evidence type="ECO:0000256" key="2">
    <source>
        <dbReference type="SAM" id="MobiDB-lite"/>
    </source>
</evidence>
<proteinExistence type="predicted"/>
<feature type="compositionally biased region" description="Basic and acidic residues" evidence="2">
    <location>
        <begin position="126"/>
        <end position="136"/>
    </location>
</feature>
<organism evidence="4 5">
    <name type="scientific">Erysiphe neolycopersici</name>
    <dbReference type="NCBI Taxonomy" id="212602"/>
    <lineage>
        <taxon>Eukaryota</taxon>
        <taxon>Fungi</taxon>
        <taxon>Dikarya</taxon>
        <taxon>Ascomycota</taxon>
        <taxon>Pezizomycotina</taxon>
        <taxon>Leotiomycetes</taxon>
        <taxon>Erysiphales</taxon>
        <taxon>Erysiphaceae</taxon>
        <taxon>Erysiphe</taxon>
    </lineage>
</organism>
<evidence type="ECO:0000259" key="3">
    <source>
        <dbReference type="PROSITE" id="PS50157"/>
    </source>
</evidence>
<dbReference type="PROSITE" id="PS50157">
    <property type="entry name" value="ZINC_FINGER_C2H2_2"/>
    <property type="match status" value="1"/>
</dbReference>
<dbReference type="OrthoDB" id="10484334at2759"/>
<dbReference type="AlphaFoldDB" id="A0A420HUP9"/>
<feature type="region of interest" description="Disordered" evidence="2">
    <location>
        <begin position="231"/>
        <end position="256"/>
    </location>
</feature>
<dbReference type="GO" id="GO:0008270">
    <property type="term" value="F:zinc ion binding"/>
    <property type="evidence" value="ECO:0007669"/>
    <property type="project" value="UniProtKB-KW"/>
</dbReference>
<dbReference type="STRING" id="212602.A0A420HUP9"/>
<feature type="region of interest" description="Disordered" evidence="2">
    <location>
        <begin position="95"/>
        <end position="137"/>
    </location>
</feature>
<dbReference type="PROSITE" id="PS00028">
    <property type="entry name" value="ZINC_FINGER_C2H2_1"/>
    <property type="match status" value="1"/>
</dbReference>
<sequence length="287" mass="32837">MSPGVALERLQRLKHTVGDVRRRKDPEDFLQSIVLPGRSAGIADSEYVHILTAHRHLSAELRIHIPTPTPKTNLTTYIKQLTDKKSHWIVYDERQTGTNPPRRNHLQSRNDKFQRKDQGAYNTDPVSHEEKEKVSYSDDECAASDPYNSIYYQGHVHAHNFQPVQEQHRPYQPELKAYETVSKTNCQTIKSSKSPPKVQNTLKNIIKHTDKKCLICDTFFTSNNKLHIHLRSEHPKSRLTSSIKPSNSTKSDKVMPVQERNDSISHPHVVILTAAPSSAPPWLLLQL</sequence>
<keyword evidence="1" id="KW-0479">Metal-binding</keyword>
<feature type="domain" description="C2H2-type" evidence="3">
    <location>
        <begin position="211"/>
        <end position="239"/>
    </location>
</feature>
<keyword evidence="1" id="KW-0862">Zinc</keyword>
<protein>
    <recommendedName>
        <fullName evidence="3">C2H2-type domain-containing protein</fullName>
    </recommendedName>
</protein>
<evidence type="ECO:0000313" key="5">
    <source>
        <dbReference type="Proteomes" id="UP000286134"/>
    </source>
</evidence>
<feature type="compositionally biased region" description="Basic and acidic residues" evidence="2">
    <location>
        <begin position="108"/>
        <end position="118"/>
    </location>
</feature>
<reference evidence="4 5" key="1">
    <citation type="journal article" date="2018" name="BMC Genomics">
        <title>Comparative genome analyses reveal sequence features reflecting distinct modes of host-adaptation between dicot and monocot powdery mildew.</title>
        <authorList>
            <person name="Wu Y."/>
            <person name="Ma X."/>
            <person name="Pan Z."/>
            <person name="Kale S.D."/>
            <person name="Song Y."/>
            <person name="King H."/>
            <person name="Zhang Q."/>
            <person name="Presley C."/>
            <person name="Deng X."/>
            <person name="Wei C.I."/>
            <person name="Xiao S."/>
        </authorList>
    </citation>
    <scope>NUCLEOTIDE SEQUENCE [LARGE SCALE GENOMIC DNA]</scope>
    <source>
        <strain evidence="4">UMSG2</strain>
    </source>
</reference>
<keyword evidence="5" id="KW-1185">Reference proteome</keyword>
<keyword evidence="1" id="KW-0863">Zinc-finger</keyword>
<dbReference type="EMBL" id="MCFK01004469">
    <property type="protein sequence ID" value="RKF61165.1"/>
    <property type="molecule type" value="Genomic_DNA"/>
</dbReference>
<dbReference type="Proteomes" id="UP000286134">
    <property type="component" value="Unassembled WGS sequence"/>
</dbReference>
<comment type="caution">
    <text evidence="4">The sequence shown here is derived from an EMBL/GenBank/DDBJ whole genome shotgun (WGS) entry which is preliminary data.</text>
</comment>
<gene>
    <name evidence="4" type="ORF">OnM2_044083</name>
</gene>
<evidence type="ECO:0000313" key="4">
    <source>
        <dbReference type="EMBL" id="RKF61165.1"/>
    </source>
</evidence>
<evidence type="ECO:0000256" key="1">
    <source>
        <dbReference type="PROSITE-ProRule" id="PRU00042"/>
    </source>
</evidence>